<proteinExistence type="predicted"/>
<sequence>MFQDSLLCFQDFVSRAIYIYCIRSTRAEKAIPALCRHIKQGATPSSQDIRGKGADLGIGTSNASKLLIRMEYACTPYGATFDRAEFALGSGLDRKNGSKGN</sequence>
<dbReference type="VEuPathDB" id="FungiDB:PCH_Pc18g06280"/>
<reference evidence="1 2" key="1">
    <citation type="journal article" date="2008" name="Nat. Biotechnol.">
        <title>Genome sequencing and analysis of the filamentous fungus Penicillium chrysogenum.</title>
        <authorList>
            <person name="van den Berg M.A."/>
            <person name="Albang R."/>
            <person name="Albermann K."/>
            <person name="Badger J.H."/>
            <person name="Daran J.-M."/>
            <person name="Driessen A.J.M."/>
            <person name="Garcia-Estrada C."/>
            <person name="Fedorova N.D."/>
            <person name="Harris D.M."/>
            <person name="Heijne W.H.M."/>
            <person name="Joardar V.S."/>
            <person name="Kiel J.A.K.W."/>
            <person name="Kovalchuk A."/>
            <person name="Martin J.F."/>
            <person name="Nierman W.C."/>
            <person name="Nijland J.G."/>
            <person name="Pronk J.T."/>
            <person name="Roubos J.A."/>
            <person name="van der Klei I.J."/>
            <person name="van Peij N.N.M.E."/>
            <person name="Veenhuis M."/>
            <person name="von Doehren H."/>
            <person name="Wagner C."/>
            <person name="Wortman J.R."/>
            <person name="Bovenberg R.A.L."/>
        </authorList>
    </citation>
    <scope>NUCLEOTIDE SEQUENCE [LARGE SCALE GENOMIC DNA]</scope>
    <source>
        <strain evidence="2">ATCC 28089 / DSM 1075 / NRRL 1951 / Wisconsin 54-1255</strain>
    </source>
</reference>
<organism evidence="1 2">
    <name type="scientific">Penicillium rubens (strain ATCC 28089 / DSM 1075 / NRRL 1951 / Wisconsin 54-1255)</name>
    <name type="common">Penicillium chrysogenum</name>
    <dbReference type="NCBI Taxonomy" id="500485"/>
    <lineage>
        <taxon>Eukaryota</taxon>
        <taxon>Fungi</taxon>
        <taxon>Dikarya</taxon>
        <taxon>Ascomycota</taxon>
        <taxon>Pezizomycotina</taxon>
        <taxon>Eurotiomycetes</taxon>
        <taxon>Eurotiomycetidae</taxon>
        <taxon>Eurotiales</taxon>
        <taxon>Aspergillaceae</taxon>
        <taxon>Penicillium</taxon>
        <taxon>Penicillium chrysogenum species complex</taxon>
    </lineage>
</organism>
<dbReference type="Proteomes" id="UP000000724">
    <property type="component" value="Contig Pc00c18"/>
</dbReference>
<protein>
    <submittedName>
        <fullName evidence="1">Uncharacterized protein</fullName>
    </submittedName>
</protein>
<evidence type="ECO:0000313" key="2">
    <source>
        <dbReference type="Proteomes" id="UP000000724"/>
    </source>
</evidence>
<accession>B6HCM4</accession>
<gene>
    <name evidence="1" type="ORF">Pc18g06280</name>
    <name evidence="1" type="ORF">PCH_Pc18g06280</name>
</gene>
<keyword evidence="2" id="KW-1185">Reference proteome</keyword>
<evidence type="ECO:0000313" key="1">
    <source>
        <dbReference type="EMBL" id="CAP94852.1"/>
    </source>
</evidence>
<name>B6HCM4_PENRW</name>
<dbReference type="AlphaFoldDB" id="B6HCM4"/>
<dbReference type="HOGENOM" id="CLU_2292594_0_0_1"/>
<dbReference type="EMBL" id="AM920433">
    <property type="protein sequence ID" value="CAP94852.1"/>
    <property type="molecule type" value="Genomic_DNA"/>
</dbReference>